<dbReference type="EMBL" id="NBII01000004">
    <property type="protein sequence ID" value="PAV20197.1"/>
    <property type="molecule type" value="Genomic_DNA"/>
</dbReference>
<sequence length="381" mass="43026">MARRKYRGSIKSEKKNQLFSLIMPQLGIIEIDSHTIEMTLEIVAELVAVVPFVGQGMQALVKAAQSISRNLTKINEVLVAEKHLSVKACQTIALVVKLQLQQRLNANPQNAAITQLAEDCDELRCVAERIANHISGQVRRDSTHISRSALRKCGLIRVPYTVRDLTEKLKDAEQNFILKCHIQTRLCLTDMNSILHEIRQVLYEVRDGATRSSPSRLRSEELPPYTANPTDMVLGYGEPCESPYSSVDSSPRHSDEHIPANTEGTAFDTRHNSPHRLRSVPNLIAQRIPDQLLHTNVIPTAETGYTVAPRRVCPCPDPLKRRQEYVYAHEIRSQRSMMSLNPRVCPNSSIRFVPIYSLCRLMSMTQTHAYATFICPYAHVL</sequence>
<protein>
    <submittedName>
        <fullName evidence="2">Uncharacterized protein</fullName>
    </submittedName>
</protein>
<keyword evidence="3" id="KW-1185">Reference proteome</keyword>
<dbReference type="AlphaFoldDB" id="A0A286UKR0"/>
<organism evidence="2 3">
    <name type="scientific">Pyrrhoderma noxium</name>
    <dbReference type="NCBI Taxonomy" id="2282107"/>
    <lineage>
        <taxon>Eukaryota</taxon>
        <taxon>Fungi</taxon>
        <taxon>Dikarya</taxon>
        <taxon>Basidiomycota</taxon>
        <taxon>Agaricomycotina</taxon>
        <taxon>Agaricomycetes</taxon>
        <taxon>Hymenochaetales</taxon>
        <taxon>Hymenochaetaceae</taxon>
        <taxon>Pyrrhoderma</taxon>
    </lineage>
</organism>
<name>A0A286UKR0_9AGAM</name>
<proteinExistence type="predicted"/>
<reference evidence="2 3" key="1">
    <citation type="journal article" date="2017" name="Mol. Ecol.">
        <title>Comparative and population genomic landscape of Phellinus noxius: A hypervariable fungus causing root rot in trees.</title>
        <authorList>
            <person name="Chung C.L."/>
            <person name="Lee T.J."/>
            <person name="Akiba M."/>
            <person name="Lee H.H."/>
            <person name="Kuo T.H."/>
            <person name="Liu D."/>
            <person name="Ke H.M."/>
            <person name="Yokoi T."/>
            <person name="Roa M.B."/>
            <person name="Lu M.J."/>
            <person name="Chang Y.Y."/>
            <person name="Ann P.J."/>
            <person name="Tsai J.N."/>
            <person name="Chen C.Y."/>
            <person name="Tzean S.S."/>
            <person name="Ota Y."/>
            <person name="Hattori T."/>
            <person name="Sahashi N."/>
            <person name="Liou R.F."/>
            <person name="Kikuchi T."/>
            <person name="Tsai I.J."/>
        </authorList>
    </citation>
    <scope>NUCLEOTIDE SEQUENCE [LARGE SCALE GENOMIC DNA]</scope>
    <source>
        <strain evidence="2 3">FFPRI411160</strain>
    </source>
</reference>
<comment type="caution">
    <text evidence="2">The sequence shown here is derived from an EMBL/GenBank/DDBJ whole genome shotgun (WGS) entry which is preliminary data.</text>
</comment>
<dbReference type="Proteomes" id="UP000217199">
    <property type="component" value="Unassembled WGS sequence"/>
</dbReference>
<feature type="region of interest" description="Disordered" evidence="1">
    <location>
        <begin position="243"/>
        <end position="274"/>
    </location>
</feature>
<evidence type="ECO:0000313" key="2">
    <source>
        <dbReference type="EMBL" id="PAV20197.1"/>
    </source>
</evidence>
<evidence type="ECO:0000313" key="3">
    <source>
        <dbReference type="Proteomes" id="UP000217199"/>
    </source>
</evidence>
<gene>
    <name evidence="2" type="ORF">PNOK_0513100</name>
</gene>
<evidence type="ECO:0000256" key="1">
    <source>
        <dbReference type="SAM" id="MobiDB-lite"/>
    </source>
</evidence>
<accession>A0A286UKR0</accession>
<dbReference type="InParanoid" id="A0A286UKR0"/>